<dbReference type="InterPro" id="IPR003663">
    <property type="entry name" value="Sugar/inositol_transpt"/>
</dbReference>
<evidence type="ECO:0000313" key="10">
    <source>
        <dbReference type="Proteomes" id="UP000190831"/>
    </source>
</evidence>
<evidence type="ECO:0000256" key="1">
    <source>
        <dbReference type="ARBA" id="ARBA00004141"/>
    </source>
</evidence>
<feature type="transmembrane region" description="Helical" evidence="7">
    <location>
        <begin position="391"/>
        <end position="412"/>
    </location>
</feature>
<dbReference type="InterPro" id="IPR045263">
    <property type="entry name" value="GLUT"/>
</dbReference>
<feature type="transmembrane region" description="Helical" evidence="7">
    <location>
        <begin position="171"/>
        <end position="193"/>
    </location>
</feature>
<protein>
    <submittedName>
        <fullName evidence="9">LAFE_0C06128g1_1</fullName>
    </submittedName>
</protein>
<evidence type="ECO:0000256" key="2">
    <source>
        <dbReference type="ARBA" id="ARBA00010992"/>
    </source>
</evidence>
<dbReference type="GO" id="GO:0016020">
    <property type="term" value="C:membrane"/>
    <property type="evidence" value="ECO:0007669"/>
    <property type="project" value="UniProtKB-SubCell"/>
</dbReference>
<feature type="transmembrane region" description="Helical" evidence="7">
    <location>
        <begin position="479"/>
        <end position="501"/>
    </location>
</feature>
<evidence type="ECO:0000256" key="7">
    <source>
        <dbReference type="SAM" id="Phobius"/>
    </source>
</evidence>
<comment type="subcellular location">
    <subcellularLocation>
        <location evidence="1">Membrane</location>
        <topology evidence="1">Multi-pass membrane protein</topology>
    </subcellularLocation>
</comment>
<keyword evidence="10" id="KW-1185">Reference proteome</keyword>
<keyword evidence="6 7" id="KW-0472">Membrane</keyword>
<dbReference type="AlphaFoldDB" id="A0A1G4M9J7"/>
<dbReference type="EMBL" id="LT598485">
    <property type="protein sequence ID" value="SCW00526.1"/>
    <property type="molecule type" value="Genomic_DNA"/>
</dbReference>
<dbReference type="InterPro" id="IPR036259">
    <property type="entry name" value="MFS_trans_sf"/>
</dbReference>
<feature type="transmembrane region" description="Helical" evidence="7">
    <location>
        <begin position="113"/>
        <end position="132"/>
    </location>
</feature>
<accession>A0A1G4M9J7</accession>
<reference evidence="9 10" key="1">
    <citation type="submission" date="2016-03" db="EMBL/GenBank/DDBJ databases">
        <authorList>
            <person name="Devillers H."/>
        </authorList>
    </citation>
    <scope>NUCLEOTIDE SEQUENCE [LARGE SCALE GENOMIC DNA]</scope>
    <source>
        <strain evidence="9">CBS 6772</strain>
    </source>
</reference>
<dbReference type="STRING" id="4955.A0A1G4M9J7"/>
<feature type="domain" description="Major facilitator superfamily (MFS) profile" evidence="8">
    <location>
        <begin position="23"/>
        <end position="507"/>
    </location>
</feature>
<feature type="transmembrane region" description="Helical" evidence="7">
    <location>
        <begin position="199"/>
        <end position="218"/>
    </location>
</feature>
<feature type="transmembrane region" description="Helical" evidence="7">
    <location>
        <begin position="83"/>
        <end position="101"/>
    </location>
</feature>
<dbReference type="PRINTS" id="PR00171">
    <property type="entry name" value="SUGRTRNSPORT"/>
</dbReference>
<dbReference type="OMA" id="WAITASF"/>
<dbReference type="PANTHER" id="PTHR23503">
    <property type="entry name" value="SOLUTE CARRIER FAMILY 2"/>
    <property type="match status" value="1"/>
</dbReference>
<dbReference type="GO" id="GO:0015149">
    <property type="term" value="F:hexose transmembrane transporter activity"/>
    <property type="evidence" value="ECO:0007669"/>
    <property type="project" value="TreeGrafter"/>
</dbReference>
<name>A0A1G4M9J7_LACFM</name>
<dbReference type="SUPFAM" id="SSF103473">
    <property type="entry name" value="MFS general substrate transporter"/>
    <property type="match status" value="1"/>
</dbReference>
<organism evidence="9 10">
    <name type="scientific">Lachancea fermentati</name>
    <name type="common">Zygosaccharomyces fermentati</name>
    <dbReference type="NCBI Taxonomy" id="4955"/>
    <lineage>
        <taxon>Eukaryota</taxon>
        <taxon>Fungi</taxon>
        <taxon>Dikarya</taxon>
        <taxon>Ascomycota</taxon>
        <taxon>Saccharomycotina</taxon>
        <taxon>Saccharomycetes</taxon>
        <taxon>Saccharomycetales</taxon>
        <taxon>Saccharomycetaceae</taxon>
        <taxon>Lachancea</taxon>
    </lineage>
</organism>
<comment type="similarity">
    <text evidence="2">Belongs to the major facilitator superfamily. Sugar transporter (TC 2.A.1.1) family.</text>
</comment>
<feature type="transmembrane region" description="Helical" evidence="7">
    <location>
        <begin position="418"/>
        <end position="442"/>
    </location>
</feature>
<feature type="transmembrane region" description="Helical" evidence="7">
    <location>
        <begin position="454"/>
        <end position="473"/>
    </location>
</feature>
<evidence type="ECO:0000256" key="6">
    <source>
        <dbReference type="ARBA" id="ARBA00023136"/>
    </source>
</evidence>
<keyword evidence="5 7" id="KW-1133">Transmembrane helix</keyword>
<dbReference type="Pfam" id="PF00083">
    <property type="entry name" value="Sugar_tr"/>
    <property type="match status" value="2"/>
</dbReference>
<evidence type="ECO:0000259" key="8">
    <source>
        <dbReference type="PROSITE" id="PS50850"/>
    </source>
</evidence>
<evidence type="ECO:0000313" key="9">
    <source>
        <dbReference type="EMBL" id="SCW00526.1"/>
    </source>
</evidence>
<dbReference type="PROSITE" id="PS00216">
    <property type="entry name" value="SUGAR_TRANSPORT_1"/>
    <property type="match status" value="2"/>
</dbReference>
<feature type="transmembrane region" description="Helical" evidence="7">
    <location>
        <begin position="138"/>
        <end position="159"/>
    </location>
</feature>
<dbReference type="OrthoDB" id="4540492at2759"/>
<evidence type="ECO:0000256" key="4">
    <source>
        <dbReference type="ARBA" id="ARBA00022692"/>
    </source>
</evidence>
<sequence>MSTEAIPLIGKKRPKLTGSLALATMVACFGSVQYGYHMAELNAPQLVLSCSKEVNPWPEFPYEKTWLGKHGLVQCIPLTEEQIGLVTSIFSIGGLIGSLYAGKIADIYGRKPISFVNSILGILGSLILFASNTYAQMLLGRFVAGVCCGSAIVITPLIINEVSPRELRGSLGSMNQVCINVGILITQLLALRLADSYRWRWLLFTGALLALANFALLFKVNESPLWLASRGELAAAESVICNLRGGDVQRSRQEVREWLDSRGQSGDDNCQARTRTGVQTISGRDQSLTERRANDVFQSESRATSTSSLDEEVTLTKYIRDPRYALSRRAITAILMGQQFCGINSIIFYGVKVISDLVPGYAILINVAISVLNVVATFGASFLVDHWGRKPLLILSSSSMSVAAAFISLGIVTMRASVLVTFTFIYIGVFALGVGPIPFLVIPELSPPDVVGVAQSYGTTCNWIATFMVGYGFPILRNWLAGYVFLVFAVIAACFASYIYYMVPETKGKKDYEEIWGVRD</sequence>
<dbReference type="PROSITE" id="PS50850">
    <property type="entry name" value="MFS"/>
    <property type="match status" value="1"/>
</dbReference>
<dbReference type="PROSITE" id="PS00217">
    <property type="entry name" value="SUGAR_TRANSPORT_2"/>
    <property type="match status" value="1"/>
</dbReference>
<dbReference type="InterPro" id="IPR005829">
    <property type="entry name" value="Sugar_transporter_CS"/>
</dbReference>
<proteinExistence type="inferred from homology"/>
<feature type="transmembrane region" description="Helical" evidence="7">
    <location>
        <begin position="16"/>
        <end position="36"/>
    </location>
</feature>
<dbReference type="InterPro" id="IPR005828">
    <property type="entry name" value="MFS_sugar_transport-like"/>
</dbReference>
<evidence type="ECO:0000256" key="5">
    <source>
        <dbReference type="ARBA" id="ARBA00022989"/>
    </source>
</evidence>
<keyword evidence="3" id="KW-0813">Transport</keyword>
<dbReference type="PANTHER" id="PTHR23503:SF8">
    <property type="entry name" value="FACILITATED GLUCOSE TRANSPORTER PROTEIN 1"/>
    <property type="match status" value="1"/>
</dbReference>
<feature type="transmembrane region" description="Helical" evidence="7">
    <location>
        <begin position="363"/>
        <end position="384"/>
    </location>
</feature>
<evidence type="ECO:0000256" key="3">
    <source>
        <dbReference type="ARBA" id="ARBA00022448"/>
    </source>
</evidence>
<keyword evidence="4 7" id="KW-0812">Transmembrane</keyword>
<gene>
    <name evidence="9" type="ORF">LAFE_0C06128G</name>
</gene>
<dbReference type="Gene3D" id="1.20.1250.20">
    <property type="entry name" value="MFS general substrate transporter like domains"/>
    <property type="match status" value="1"/>
</dbReference>
<dbReference type="Proteomes" id="UP000190831">
    <property type="component" value="Chromosome C"/>
</dbReference>
<dbReference type="InterPro" id="IPR020846">
    <property type="entry name" value="MFS_dom"/>
</dbReference>